<feature type="non-terminal residue" evidence="2">
    <location>
        <position position="76"/>
    </location>
</feature>
<feature type="domain" description="G" evidence="1">
    <location>
        <begin position="8"/>
        <end position="68"/>
    </location>
</feature>
<dbReference type="SUPFAM" id="SSF52540">
    <property type="entry name" value="P-loop containing nucleoside triphosphate hydrolases"/>
    <property type="match status" value="1"/>
</dbReference>
<dbReference type="Pfam" id="PF01926">
    <property type="entry name" value="MMR_HSR1"/>
    <property type="match status" value="1"/>
</dbReference>
<accession>A0ABN7WUB6</accession>
<evidence type="ECO:0000259" key="1">
    <source>
        <dbReference type="Pfam" id="PF01926"/>
    </source>
</evidence>
<gene>
    <name evidence="2" type="ORF">GMARGA_LOCUS35234</name>
</gene>
<evidence type="ECO:0000313" key="3">
    <source>
        <dbReference type="Proteomes" id="UP000789901"/>
    </source>
</evidence>
<name>A0ABN7WUB6_GIGMA</name>
<dbReference type="EMBL" id="CAJVQB010064653">
    <property type="protein sequence ID" value="CAG8841082.1"/>
    <property type="molecule type" value="Genomic_DNA"/>
</dbReference>
<reference evidence="2 3" key="1">
    <citation type="submission" date="2021-06" db="EMBL/GenBank/DDBJ databases">
        <authorList>
            <person name="Kallberg Y."/>
            <person name="Tangrot J."/>
            <person name="Rosling A."/>
        </authorList>
    </citation>
    <scope>NUCLEOTIDE SEQUENCE [LARGE SCALE GENOMIC DNA]</scope>
    <source>
        <strain evidence="2 3">120-4 pot B 10/14</strain>
    </source>
</reference>
<keyword evidence="3" id="KW-1185">Reference proteome</keyword>
<dbReference type="Proteomes" id="UP000789901">
    <property type="component" value="Unassembled WGS sequence"/>
</dbReference>
<organism evidence="2 3">
    <name type="scientific">Gigaspora margarita</name>
    <dbReference type="NCBI Taxonomy" id="4874"/>
    <lineage>
        <taxon>Eukaryota</taxon>
        <taxon>Fungi</taxon>
        <taxon>Fungi incertae sedis</taxon>
        <taxon>Mucoromycota</taxon>
        <taxon>Glomeromycotina</taxon>
        <taxon>Glomeromycetes</taxon>
        <taxon>Diversisporales</taxon>
        <taxon>Gigasporaceae</taxon>
        <taxon>Gigaspora</taxon>
    </lineage>
</organism>
<comment type="caution">
    <text evidence="2">The sequence shown here is derived from an EMBL/GenBank/DDBJ whole genome shotgun (WGS) entry which is preliminary data.</text>
</comment>
<sequence>MNKRIPVTVALIGRTGCGKPTIANMLNDGDLTDESHFRIGDSAKGATDSINFIINENFGIFDTVGLGEDKHGTIEH</sequence>
<protein>
    <submittedName>
        <fullName evidence="2">11737_t:CDS:1</fullName>
    </submittedName>
</protein>
<dbReference type="Gene3D" id="3.40.50.300">
    <property type="entry name" value="P-loop containing nucleotide triphosphate hydrolases"/>
    <property type="match status" value="1"/>
</dbReference>
<dbReference type="InterPro" id="IPR027417">
    <property type="entry name" value="P-loop_NTPase"/>
</dbReference>
<evidence type="ECO:0000313" key="2">
    <source>
        <dbReference type="EMBL" id="CAG8841082.1"/>
    </source>
</evidence>
<dbReference type="InterPro" id="IPR006073">
    <property type="entry name" value="GTP-bd"/>
</dbReference>
<proteinExistence type="predicted"/>